<sequence length="65" mass="7925">MPRLTKLEDDIRKRVNTLEEYQLRFELMHSELNDSEFKKKADFKIALDSALEVIELLYKRLKKRK</sequence>
<accession>A0A3A6UAB9</accession>
<organism evidence="1 2">
    <name type="scientific">Parashewanella spongiae</name>
    <dbReference type="NCBI Taxonomy" id="342950"/>
    <lineage>
        <taxon>Bacteria</taxon>
        <taxon>Pseudomonadati</taxon>
        <taxon>Pseudomonadota</taxon>
        <taxon>Gammaproteobacteria</taxon>
        <taxon>Alteromonadales</taxon>
        <taxon>Shewanellaceae</taxon>
        <taxon>Parashewanella</taxon>
    </lineage>
</organism>
<gene>
    <name evidence="1" type="ORF">D5R81_02990</name>
</gene>
<dbReference type="RefSeq" id="WP_121852169.1">
    <property type="nucleotide sequence ID" value="NZ_CP037952.1"/>
</dbReference>
<reference evidence="1 2" key="1">
    <citation type="submission" date="2018-09" db="EMBL/GenBank/DDBJ databases">
        <title>Phylogeny of the Shewanellaceae, and recommendation for two new genera, Pseudoshewanella and Parashewanella.</title>
        <authorList>
            <person name="Wang G."/>
        </authorList>
    </citation>
    <scope>NUCLEOTIDE SEQUENCE [LARGE SCALE GENOMIC DNA]</scope>
    <source>
        <strain evidence="1 2">KCTC 22492</strain>
    </source>
</reference>
<keyword evidence="2" id="KW-1185">Reference proteome</keyword>
<dbReference type="AlphaFoldDB" id="A0A3A6UAB9"/>
<evidence type="ECO:0000313" key="2">
    <source>
        <dbReference type="Proteomes" id="UP000273022"/>
    </source>
</evidence>
<dbReference type="Proteomes" id="UP000273022">
    <property type="component" value="Unassembled WGS sequence"/>
</dbReference>
<proteinExistence type="predicted"/>
<comment type="caution">
    <text evidence="1">The sequence shown here is derived from an EMBL/GenBank/DDBJ whole genome shotgun (WGS) entry which is preliminary data.</text>
</comment>
<dbReference type="EMBL" id="QYYH01000012">
    <property type="protein sequence ID" value="RJY18917.1"/>
    <property type="molecule type" value="Genomic_DNA"/>
</dbReference>
<name>A0A3A6UAB9_9GAMM</name>
<protein>
    <recommendedName>
        <fullName evidence="3">EscE/YscE/SsaE family type III secretion system needle protein co-chaperone</fullName>
    </recommendedName>
</protein>
<evidence type="ECO:0000313" key="1">
    <source>
        <dbReference type="EMBL" id="RJY18917.1"/>
    </source>
</evidence>
<evidence type="ECO:0008006" key="3">
    <source>
        <dbReference type="Google" id="ProtNLM"/>
    </source>
</evidence>